<keyword evidence="3" id="KW-1185">Reference proteome</keyword>
<evidence type="ECO:0000313" key="2">
    <source>
        <dbReference type="EMBL" id="KAH7088836.1"/>
    </source>
</evidence>
<reference evidence="2" key="1">
    <citation type="journal article" date="2021" name="Nat. Commun.">
        <title>Genetic determinants of endophytism in the Arabidopsis root mycobiome.</title>
        <authorList>
            <person name="Mesny F."/>
            <person name="Miyauchi S."/>
            <person name="Thiergart T."/>
            <person name="Pickel B."/>
            <person name="Atanasova L."/>
            <person name="Karlsson M."/>
            <person name="Huettel B."/>
            <person name="Barry K.W."/>
            <person name="Haridas S."/>
            <person name="Chen C."/>
            <person name="Bauer D."/>
            <person name="Andreopoulos W."/>
            <person name="Pangilinan J."/>
            <person name="LaButti K."/>
            <person name="Riley R."/>
            <person name="Lipzen A."/>
            <person name="Clum A."/>
            <person name="Drula E."/>
            <person name="Henrissat B."/>
            <person name="Kohler A."/>
            <person name="Grigoriev I.V."/>
            <person name="Martin F.M."/>
            <person name="Hacquard S."/>
        </authorList>
    </citation>
    <scope>NUCLEOTIDE SEQUENCE</scope>
    <source>
        <strain evidence="2">MPI-SDFR-AT-0120</strain>
    </source>
</reference>
<protein>
    <submittedName>
        <fullName evidence="2">Uncharacterized protein</fullName>
    </submittedName>
</protein>
<dbReference type="EMBL" id="JAGMVJ010000007">
    <property type="protein sequence ID" value="KAH7088836.1"/>
    <property type="molecule type" value="Genomic_DNA"/>
</dbReference>
<dbReference type="AlphaFoldDB" id="A0A8K0VZ91"/>
<accession>A0A8K0VZ91</accession>
<feature type="compositionally biased region" description="Basic and acidic residues" evidence="1">
    <location>
        <begin position="93"/>
        <end position="117"/>
    </location>
</feature>
<dbReference type="OrthoDB" id="3794829at2759"/>
<gene>
    <name evidence="2" type="ORF">FB567DRAFT_319268</name>
</gene>
<organism evidence="2 3">
    <name type="scientific">Paraphoma chrysanthemicola</name>
    <dbReference type="NCBI Taxonomy" id="798071"/>
    <lineage>
        <taxon>Eukaryota</taxon>
        <taxon>Fungi</taxon>
        <taxon>Dikarya</taxon>
        <taxon>Ascomycota</taxon>
        <taxon>Pezizomycotina</taxon>
        <taxon>Dothideomycetes</taxon>
        <taxon>Pleosporomycetidae</taxon>
        <taxon>Pleosporales</taxon>
        <taxon>Pleosporineae</taxon>
        <taxon>Phaeosphaeriaceae</taxon>
        <taxon>Paraphoma</taxon>
    </lineage>
</organism>
<dbReference type="Proteomes" id="UP000813461">
    <property type="component" value="Unassembled WGS sequence"/>
</dbReference>
<feature type="region of interest" description="Disordered" evidence="1">
    <location>
        <begin position="93"/>
        <end position="118"/>
    </location>
</feature>
<feature type="region of interest" description="Disordered" evidence="1">
    <location>
        <begin position="138"/>
        <end position="217"/>
    </location>
</feature>
<evidence type="ECO:0000256" key="1">
    <source>
        <dbReference type="SAM" id="MobiDB-lite"/>
    </source>
</evidence>
<feature type="compositionally biased region" description="Basic and acidic residues" evidence="1">
    <location>
        <begin position="208"/>
        <end position="217"/>
    </location>
</feature>
<evidence type="ECO:0000313" key="3">
    <source>
        <dbReference type="Proteomes" id="UP000813461"/>
    </source>
</evidence>
<name>A0A8K0VZ91_9PLEO</name>
<comment type="caution">
    <text evidence="2">The sequence shown here is derived from an EMBL/GenBank/DDBJ whole genome shotgun (WGS) entry which is preliminary data.</text>
</comment>
<proteinExistence type="predicted"/>
<sequence>MCLYWKKMHTCGHLSDRPYVEMCKPGYFSNTICSDIGEDDKPPRKSHFPCWLCIKGEAHAEAEANARAQQEAVVKAQEACEVAMREKQAAEQRAKEERIRRAAREKAAREREEDAKQKAMVQMEQERAKKEGGLWIETGSGRKQKGKKGAGYGSGNGFPTMPASAPPVMKTFAAKDKKENEGSPGKSPKKGLETGGRAGTWGPKKILSRKDGAGAMK</sequence>